<protein>
    <recommendedName>
        <fullName evidence="1">Rab-GAP TBC domain-containing protein</fullName>
    </recommendedName>
</protein>
<dbReference type="EMBL" id="OU898284">
    <property type="protein sequence ID" value="CAG9840284.1"/>
    <property type="molecule type" value="Genomic_DNA"/>
</dbReference>
<dbReference type="PANTHER" id="PTHR47219">
    <property type="entry name" value="RAB GTPASE-ACTIVATING PROTEIN 1-LIKE"/>
    <property type="match status" value="1"/>
</dbReference>
<dbReference type="InterPro" id="IPR050302">
    <property type="entry name" value="Rab_GAP_TBC_domain"/>
</dbReference>
<dbReference type="InterPro" id="IPR035969">
    <property type="entry name" value="Rab-GAP_TBC_sf"/>
</dbReference>
<dbReference type="InterPro" id="IPR000195">
    <property type="entry name" value="Rab-GAP-TBC_dom"/>
</dbReference>
<dbReference type="PANTHER" id="PTHR47219:SF19">
    <property type="entry name" value="USP6 N-TERMINAL-LIKE PROTEIN ISOFORM X1"/>
    <property type="match status" value="1"/>
</dbReference>
<sequence length="189" mass="22673">MNEEDLLKRSAEEREKIFKRYEQGREGAEIDPWEDPGFEVYHTTDRYGFIHDKRLPSKVDPQEAKRLQIEVERQKKWLKMLKNWDSPASKEKVHSRVYKGIPNSLRTEAWCKLLEVDKIKKANKNKYVEMMGLARKYSTDARQIDSDVNRQFREHLHYRERYSIKQQSLFNVLTAYAMYNSEVGYCQDS</sequence>
<dbReference type="PROSITE" id="PS50086">
    <property type="entry name" value="TBC_RABGAP"/>
    <property type="match status" value="1"/>
</dbReference>
<dbReference type="SUPFAM" id="SSF47923">
    <property type="entry name" value="Ypt/Rab-GAP domain of gyp1p"/>
    <property type="match status" value="1"/>
</dbReference>
<dbReference type="GO" id="GO:0031267">
    <property type="term" value="F:small GTPase binding"/>
    <property type="evidence" value="ECO:0007669"/>
    <property type="project" value="TreeGrafter"/>
</dbReference>
<name>A0A9N9TBH5_DIABA</name>
<dbReference type="FunFam" id="1.10.10.750:FF:000001">
    <property type="entry name" value="TBC1 domain family member 10A"/>
    <property type="match status" value="1"/>
</dbReference>
<dbReference type="Gene3D" id="1.10.10.750">
    <property type="entry name" value="Ypt/Rab-GAP domain of gyp1p, domain 1"/>
    <property type="match status" value="1"/>
</dbReference>
<organism evidence="2 3">
    <name type="scientific">Diabrotica balteata</name>
    <name type="common">Banded cucumber beetle</name>
    <dbReference type="NCBI Taxonomy" id="107213"/>
    <lineage>
        <taxon>Eukaryota</taxon>
        <taxon>Metazoa</taxon>
        <taxon>Ecdysozoa</taxon>
        <taxon>Arthropoda</taxon>
        <taxon>Hexapoda</taxon>
        <taxon>Insecta</taxon>
        <taxon>Pterygota</taxon>
        <taxon>Neoptera</taxon>
        <taxon>Endopterygota</taxon>
        <taxon>Coleoptera</taxon>
        <taxon>Polyphaga</taxon>
        <taxon>Cucujiformia</taxon>
        <taxon>Chrysomeloidea</taxon>
        <taxon>Chrysomelidae</taxon>
        <taxon>Galerucinae</taxon>
        <taxon>Diabroticina</taxon>
        <taxon>Diabroticites</taxon>
        <taxon>Diabrotica</taxon>
    </lineage>
</organism>
<dbReference type="AlphaFoldDB" id="A0A9N9TBH5"/>
<dbReference type="Gene3D" id="1.10.8.270">
    <property type="entry name" value="putative rabgap domain of human tbc1 domain family member 14 like domains"/>
    <property type="match status" value="1"/>
</dbReference>
<dbReference type="Proteomes" id="UP001153709">
    <property type="component" value="Chromosome 9"/>
</dbReference>
<dbReference type="GO" id="GO:0005096">
    <property type="term" value="F:GTPase activator activity"/>
    <property type="evidence" value="ECO:0007669"/>
    <property type="project" value="TreeGrafter"/>
</dbReference>
<evidence type="ECO:0000313" key="2">
    <source>
        <dbReference type="EMBL" id="CAG9840284.1"/>
    </source>
</evidence>
<keyword evidence="3" id="KW-1185">Reference proteome</keyword>
<dbReference type="Pfam" id="PF00566">
    <property type="entry name" value="RabGAP-TBC"/>
    <property type="match status" value="1"/>
</dbReference>
<feature type="domain" description="Rab-GAP TBC" evidence="1">
    <location>
        <begin position="100"/>
        <end position="189"/>
    </location>
</feature>
<accession>A0A9N9TBH5</accession>
<evidence type="ECO:0000259" key="1">
    <source>
        <dbReference type="PROSITE" id="PS50086"/>
    </source>
</evidence>
<evidence type="ECO:0000313" key="3">
    <source>
        <dbReference type="Proteomes" id="UP001153709"/>
    </source>
</evidence>
<dbReference type="OrthoDB" id="294251at2759"/>
<proteinExistence type="predicted"/>
<reference evidence="2" key="1">
    <citation type="submission" date="2022-01" db="EMBL/GenBank/DDBJ databases">
        <authorList>
            <person name="King R."/>
        </authorList>
    </citation>
    <scope>NUCLEOTIDE SEQUENCE</scope>
</reference>
<gene>
    <name evidence="2" type="ORF">DIABBA_LOCUS12939</name>
</gene>